<gene>
    <name evidence="2" type="ORF">DIW82_11750</name>
</gene>
<reference evidence="2 3" key="1">
    <citation type="journal article" date="2018" name="Nat. Biotechnol.">
        <title>A standardized bacterial taxonomy based on genome phylogeny substantially revises the tree of life.</title>
        <authorList>
            <person name="Parks D.H."/>
            <person name="Chuvochina M."/>
            <person name="Waite D.W."/>
            <person name="Rinke C."/>
            <person name="Skarshewski A."/>
            <person name="Chaumeil P.A."/>
            <person name="Hugenholtz P."/>
        </authorList>
    </citation>
    <scope>NUCLEOTIDE SEQUENCE [LARGE SCALE GENOMIC DNA]</scope>
    <source>
        <strain evidence="2">UBA11247</strain>
    </source>
</reference>
<protein>
    <submittedName>
        <fullName evidence="2">MFS transporter</fullName>
    </submittedName>
</protein>
<name>A0A3D4T2G4_9CORY</name>
<comment type="caution">
    <text evidence="2">The sequence shown here is derived from an EMBL/GenBank/DDBJ whole genome shotgun (WGS) entry which is preliminary data.</text>
</comment>
<evidence type="ECO:0000256" key="1">
    <source>
        <dbReference type="SAM" id="Phobius"/>
    </source>
</evidence>
<keyword evidence="1" id="KW-0812">Transmembrane</keyword>
<proteinExistence type="predicted"/>
<organism evidence="2 3">
    <name type="scientific">Corynebacterium nuruki</name>
    <dbReference type="NCBI Taxonomy" id="1032851"/>
    <lineage>
        <taxon>Bacteria</taxon>
        <taxon>Bacillati</taxon>
        <taxon>Actinomycetota</taxon>
        <taxon>Actinomycetes</taxon>
        <taxon>Mycobacteriales</taxon>
        <taxon>Corynebacteriaceae</taxon>
        <taxon>Corynebacterium</taxon>
    </lineage>
</organism>
<feature type="non-terminal residue" evidence="2">
    <location>
        <position position="1"/>
    </location>
</feature>
<keyword evidence="1" id="KW-1133">Transmembrane helix</keyword>
<sequence length="99" mass="9942">AAGATLLLSLGSAICKSCLDATIQSGLDQTAQASAFGLSETTLQLSWVLGGTMGLLLPTDLTVGMAVLAATGTVFFVNVIAAVRGVGFGSLIGRIRSRV</sequence>
<dbReference type="Proteomes" id="UP000261739">
    <property type="component" value="Unassembled WGS sequence"/>
</dbReference>
<keyword evidence="1" id="KW-0472">Membrane</keyword>
<feature type="transmembrane region" description="Helical" evidence="1">
    <location>
        <begin position="63"/>
        <end position="86"/>
    </location>
</feature>
<evidence type="ECO:0000313" key="2">
    <source>
        <dbReference type="EMBL" id="HCT15421.1"/>
    </source>
</evidence>
<accession>A0A3D4T2G4</accession>
<dbReference type="AlphaFoldDB" id="A0A3D4T2G4"/>
<evidence type="ECO:0000313" key="3">
    <source>
        <dbReference type="Proteomes" id="UP000261739"/>
    </source>
</evidence>
<dbReference type="EMBL" id="DQID01000302">
    <property type="protein sequence ID" value="HCT15421.1"/>
    <property type="molecule type" value="Genomic_DNA"/>
</dbReference>